<dbReference type="EMBL" id="BAWO01000010">
    <property type="protein sequence ID" value="GAJ38925.1"/>
    <property type="molecule type" value="Genomic_DNA"/>
</dbReference>
<feature type="binding site" evidence="1">
    <location>
        <position position="150"/>
    </location>
    <ligand>
        <name>Mn(2+)</name>
        <dbReference type="ChEBI" id="CHEBI:29035"/>
        <label>2</label>
    </ligand>
</feature>
<dbReference type="InterPro" id="IPR011650">
    <property type="entry name" value="Peptidase_M20_dimer"/>
</dbReference>
<sequence length="389" mass="43247">MRNIINEMAAEILEIFDYLHCHPEISWEEWKTTQFMKQQLQQEGYRVHTFSDCPGVVGEIGNGPLTVGLRSDMDALWQEVNGVWQANHACGHDAHMTMVLGVAKLFNRIGYKPPGKLKLLFQPAEEKGTGALKFVEKGVVDDIDFLYGVHLRPIQEVKSGYAAPAILHGAAQCIEGRIRGVAAHAARPHLGVNVIEVGSAIVQELSKVHIDPQVPASIKMTRFHAGEKNANIIPDYAEFTLDLRSQTNEAMDELVEGLNHVVKGIAAIYDAEIELRANARIVAANPHPQAQQFMERAIIATLGEDRCLPPVVTSGGEDFHFYSFKKPTLKTTMLGLGCDLKPGLHHPQMTFRREDLLVGIEILARTIIETFDYFALQGETESEYFTAKN</sequence>
<dbReference type="AlphaFoldDB" id="A0A023DCA0"/>
<organism evidence="3 4">
    <name type="scientific">Parageobacillus caldoxylosilyticus NBRC 107762</name>
    <dbReference type="NCBI Taxonomy" id="1220594"/>
    <lineage>
        <taxon>Bacteria</taxon>
        <taxon>Bacillati</taxon>
        <taxon>Bacillota</taxon>
        <taxon>Bacilli</taxon>
        <taxon>Bacillales</taxon>
        <taxon>Anoxybacillaceae</taxon>
        <taxon>Saccharococcus</taxon>
    </lineage>
</organism>
<dbReference type="Pfam" id="PF07687">
    <property type="entry name" value="M20_dimer"/>
    <property type="match status" value="1"/>
</dbReference>
<dbReference type="GeneID" id="301192045"/>
<dbReference type="InterPro" id="IPR037484">
    <property type="entry name" value="AmhX-like"/>
</dbReference>
<evidence type="ECO:0000313" key="3">
    <source>
        <dbReference type="EMBL" id="GAJ38925.1"/>
    </source>
</evidence>
<accession>A0A023DCA0</accession>
<keyword evidence="1" id="KW-0464">Manganese</keyword>
<dbReference type="InterPro" id="IPR002933">
    <property type="entry name" value="Peptidase_M20"/>
</dbReference>
<feature type="binding site" evidence="1">
    <location>
        <position position="126"/>
    </location>
    <ligand>
        <name>Mn(2+)</name>
        <dbReference type="ChEBI" id="CHEBI:29035"/>
        <label>2</label>
    </ligand>
</feature>
<dbReference type="PIRSF" id="PIRSF005962">
    <property type="entry name" value="Pept_M20D_amidohydro"/>
    <property type="match status" value="1"/>
</dbReference>
<dbReference type="Gene3D" id="3.30.70.360">
    <property type="match status" value="1"/>
</dbReference>
<dbReference type="InterPro" id="IPR036264">
    <property type="entry name" value="Bact_exopeptidase_dim_dom"/>
</dbReference>
<dbReference type="SUPFAM" id="SSF53187">
    <property type="entry name" value="Zn-dependent exopeptidases"/>
    <property type="match status" value="1"/>
</dbReference>
<dbReference type="SUPFAM" id="SSF55031">
    <property type="entry name" value="Bacterial exopeptidase dimerisation domain"/>
    <property type="match status" value="1"/>
</dbReference>
<dbReference type="CDD" id="cd08018">
    <property type="entry name" value="M20_Acy1_amhX-like"/>
    <property type="match status" value="1"/>
</dbReference>
<gene>
    <name evidence="3" type="primary">amhX</name>
    <name evidence="3" type="ORF">GCA01S_010_00520</name>
</gene>
<proteinExistence type="predicted"/>
<keyword evidence="3" id="KW-0378">Hydrolase</keyword>
<dbReference type="NCBIfam" id="TIGR01891">
    <property type="entry name" value="amidohydrolases"/>
    <property type="match status" value="1"/>
</dbReference>
<dbReference type="OrthoDB" id="9776731at2"/>
<feature type="binding site" evidence="1">
    <location>
        <position position="345"/>
    </location>
    <ligand>
        <name>Mn(2+)</name>
        <dbReference type="ChEBI" id="CHEBI:29035"/>
        <label>2</label>
    </ligand>
</feature>
<dbReference type="PANTHER" id="PTHR11014:SF122">
    <property type="entry name" value="AMIDOHYDROLASE AMHX"/>
    <property type="match status" value="1"/>
</dbReference>
<keyword evidence="4" id="KW-1185">Reference proteome</keyword>
<dbReference type="Proteomes" id="UP000023561">
    <property type="component" value="Unassembled WGS sequence"/>
</dbReference>
<feature type="binding site" evidence="1">
    <location>
        <position position="92"/>
    </location>
    <ligand>
        <name>Mn(2+)</name>
        <dbReference type="ChEBI" id="CHEBI:29035"/>
        <label>2</label>
    </ligand>
</feature>
<reference evidence="3 4" key="1">
    <citation type="submission" date="2014-04" db="EMBL/GenBank/DDBJ databases">
        <title>Whole genome shotgun sequence of Geobacillus caldoxylosilyticus NBRC 107762.</title>
        <authorList>
            <person name="Hosoyama A."/>
            <person name="Hosoyama Y."/>
            <person name="Katano-Makiyama Y."/>
            <person name="Tsuchikane K."/>
            <person name="Ohji S."/>
            <person name="Ichikawa N."/>
            <person name="Yamazoe A."/>
            <person name="Fujita N."/>
        </authorList>
    </citation>
    <scope>NUCLEOTIDE SEQUENCE [LARGE SCALE GENOMIC DNA]</scope>
    <source>
        <strain evidence="3 4">NBRC 107762</strain>
    </source>
</reference>
<dbReference type="GO" id="GO:0016787">
    <property type="term" value="F:hydrolase activity"/>
    <property type="evidence" value="ECO:0007669"/>
    <property type="project" value="UniProtKB-KW"/>
</dbReference>
<keyword evidence="1" id="KW-0479">Metal-binding</keyword>
<dbReference type="RefSeq" id="WP_017436248.1">
    <property type="nucleotide sequence ID" value="NZ_BAWO01000010.1"/>
</dbReference>
<dbReference type="Gene3D" id="3.40.630.10">
    <property type="entry name" value="Zn peptidases"/>
    <property type="match status" value="1"/>
</dbReference>
<dbReference type="PANTHER" id="PTHR11014">
    <property type="entry name" value="PEPTIDASE M20 FAMILY MEMBER"/>
    <property type="match status" value="1"/>
</dbReference>
<feature type="binding site" evidence="1">
    <location>
        <position position="90"/>
    </location>
    <ligand>
        <name>Mn(2+)</name>
        <dbReference type="ChEBI" id="CHEBI:29035"/>
        <label>2</label>
    </ligand>
</feature>
<evidence type="ECO:0000259" key="2">
    <source>
        <dbReference type="Pfam" id="PF07687"/>
    </source>
</evidence>
<dbReference type="GO" id="GO:0046872">
    <property type="term" value="F:metal ion binding"/>
    <property type="evidence" value="ECO:0007669"/>
    <property type="project" value="UniProtKB-KW"/>
</dbReference>
<dbReference type="Pfam" id="PF01546">
    <property type="entry name" value="Peptidase_M20"/>
    <property type="match status" value="1"/>
</dbReference>
<comment type="caution">
    <text evidence="3">The sequence shown here is derived from an EMBL/GenBank/DDBJ whole genome shotgun (WGS) entry which is preliminary data.</text>
</comment>
<feature type="domain" description="Peptidase M20 dimerisation" evidence="2">
    <location>
        <begin position="177"/>
        <end position="266"/>
    </location>
</feature>
<dbReference type="InterPro" id="IPR017439">
    <property type="entry name" value="Amidohydrolase"/>
</dbReference>
<protein>
    <submittedName>
        <fullName evidence="3">Amidohydrolase AmhX</fullName>
    </submittedName>
</protein>
<comment type="cofactor">
    <cofactor evidence="1">
        <name>Mn(2+)</name>
        <dbReference type="ChEBI" id="CHEBI:29035"/>
    </cofactor>
    <text evidence="1">The Mn(2+) ion enhances activity.</text>
</comment>
<evidence type="ECO:0000313" key="4">
    <source>
        <dbReference type="Proteomes" id="UP000023561"/>
    </source>
</evidence>
<evidence type="ECO:0000256" key="1">
    <source>
        <dbReference type="PIRSR" id="PIRSR005962-1"/>
    </source>
</evidence>
<name>A0A023DCA0_9BACL</name>